<organism evidence="2 3">
    <name type="scientific">Rhizophlyctis rosea</name>
    <dbReference type="NCBI Taxonomy" id="64517"/>
    <lineage>
        <taxon>Eukaryota</taxon>
        <taxon>Fungi</taxon>
        <taxon>Fungi incertae sedis</taxon>
        <taxon>Chytridiomycota</taxon>
        <taxon>Chytridiomycota incertae sedis</taxon>
        <taxon>Chytridiomycetes</taxon>
        <taxon>Rhizophlyctidales</taxon>
        <taxon>Rhizophlyctidaceae</taxon>
        <taxon>Rhizophlyctis</taxon>
    </lineage>
</organism>
<name>A0AAD5S805_9FUNG</name>
<comment type="caution">
    <text evidence="2">The sequence shown here is derived from an EMBL/GenBank/DDBJ whole genome shotgun (WGS) entry which is preliminary data.</text>
</comment>
<evidence type="ECO:0000313" key="3">
    <source>
        <dbReference type="Proteomes" id="UP001212841"/>
    </source>
</evidence>
<evidence type="ECO:0000256" key="1">
    <source>
        <dbReference type="SAM" id="MobiDB-lite"/>
    </source>
</evidence>
<accession>A0AAD5S805</accession>
<protein>
    <submittedName>
        <fullName evidence="2">Uncharacterized protein</fullName>
    </submittedName>
</protein>
<keyword evidence="3" id="KW-1185">Reference proteome</keyword>
<feature type="compositionally biased region" description="Polar residues" evidence="1">
    <location>
        <begin position="186"/>
        <end position="206"/>
    </location>
</feature>
<sequence>MLSEEMKRDFDALEAEFTGLEGAFALLQARVVELEATTGRKDEIYYQGILEKKLGAKHLHLPGVCYTDLTTDDAHMKEWSDYHVLPGQVEGGMDYGNYAVERGFSLAVNGSMVTFKNASYAAPAYKAPLRPQMVSSGKQTGGALQHPVVIGFAVFCLYQWSLDSENRAETQRKTSGRSAAKRPSQEAVTNAATSTLTESRFVNKSPGTPLPRLGQI</sequence>
<reference evidence="2" key="1">
    <citation type="submission" date="2020-05" db="EMBL/GenBank/DDBJ databases">
        <title>Phylogenomic resolution of chytrid fungi.</title>
        <authorList>
            <person name="Stajich J.E."/>
            <person name="Amses K."/>
            <person name="Simmons R."/>
            <person name="Seto K."/>
            <person name="Myers J."/>
            <person name="Bonds A."/>
            <person name="Quandt C.A."/>
            <person name="Barry K."/>
            <person name="Liu P."/>
            <person name="Grigoriev I."/>
            <person name="Longcore J.E."/>
            <person name="James T.Y."/>
        </authorList>
    </citation>
    <scope>NUCLEOTIDE SEQUENCE</scope>
    <source>
        <strain evidence="2">JEL0318</strain>
    </source>
</reference>
<gene>
    <name evidence="2" type="ORF">HK097_010067</name>
</gene>
<evidence type="ECO:0000313" key="2">
    <source>
        <dbReference type="EMBL" id="KAJ3048925.1"/>
    </source>
</evidence>
<proteinExistence type="predicted"/>
<feature type="region of interest" description="Disordered" evidence="1">
    <location>
        <begin position="169"/>
        <end position="216"/>
    </location>
</feature>
<dbReference type="AlphaFoldDB" id="A0AAD5S805"/>
<dbReference type="EMBL" id="JADGJD010000717">
    <property type="protein sequence ID" value="KAJ3048925.1"/>
    <property type="molecule type" value="Genomic_DNA"/>
</dbReference>
<dbReference type="Proteomes" id="UP001212841">
    <property type="component" value="Unassembled WGS sequence"/>
</dbReference>